<accession>A0A6H5FWG6</accession>
<proteinExistence type="predicted"/>
<gene>
    <name evidence="1" type="ORF">NTEN_LOCUS1055</name>
</gene>
<keyword evidence="2" id="KW-1185">Reference proteome</keyword>
<sequence>MRSRRRSWCRRKRRRWRMSRREGGLGGRWCRGRRMMRRRRSWCRRRRRMRMREEEEVMKEEDE</sequence>
<dbReference type="Proteomes" id="UP000479000">
    <property type="component" value="Unassembled WGS sequence"/>
</dbReference>
<reference evidence="1 2" key="1">
    <citation type="submission" date="2020-02" db="EMBL/GenBank/DDBJ databases">
        <authorList>
            <person name="Ferguson B K."/>
        </authorList>
    </citation>
    <scope>NUCLEOTIDE SEQUENCE [LARGE SCALE GENOMIC DNA]</scope>
</reference>
<name>A0A6H5FWG6_9HEMI</name>
<dbReference type="EMBL" id="CADCXU010001840">
    <property type="protein sequence ID" value="CAA9994239.1"/>
    <property type="molecule type" value="Genomic_DNA"/>
</dbReference>
<feature type="non-terminal residue" evidence="1">
    <location>
        <position position="63"/>
    </location>
</feature>
<evidence type="ECO:0000313" key="2">
    <source>
        <dbReference type="Proteomes" id="UP000479000"/>
    </source>
</evidence>
<organism evidence="1 2">
    <name type="scientific">Nesidiocoris tenuis</name>
    <dbReference type="NCBI Taxonomy" id="355587"/>
    <lineage>
        <taxon>Eukaryota</taxon>
        <taxon>Metazoa</taxon>
        <taxon>Ecdysozoa</taxon>
        <taxon>Arthropoda</taxon>
        <taxon>Hexapoda</taxon>
        <taxon>Insecta</taxon>
        <taxon>Pterygota</taxon>
        <taxon>Neoptera</taxon>
        <taxon>Paraneoptera</taxon>
        <taxon>Hemiptera</taxon>
        <taxon>Heteroptera</taxon>
        <taxon>Panheteroptera</taxon>
        <taxon>Cimicomorpha</taxon>
        <taxon>Miridae</taxon>
        <taxon>Dicyphina</taxon>
        <taxon>Nesidiocoris</taxon>
    </lineage>
</organism>
<dbReference type="AlphaFoldDB" id="A0A6H5FWG6"/>
<protein>
    <submittedName>
        <fullName evidence="1">Uncharacterized protein</fullName>
    </submittedName>
</protein>
<evidence type="ECO:0000313" key="1">
    <source>
        <dbReference type="EMBL" id="CAA9994239.1"/>
    </source>
</evidence>